<reference evidence="7 8" key="1">
    <citation type="submission" date="2021-01" db="EMBL/GenBank/DDBJ databases">
        <title>Roseomonas sp. nov, a bacterium isolated from an oil production mixture in Yumen Oilfield.</title>
        <authorList>
            <person name="Wu D."/>
        </authorList>
    </citation>
    <scope>NUCLEOTIDE SEQUENCE [LARGE SCALE GENOMIC DNA]</scope>
    <source>
        <strain evidence="7 8">ROY-5-3</strain>
    </source>
</reference>
<proteinExistence type="inferred from homology"/>
<dbReference type="InterPro" id="IPR013563">
    <property type="entry name" value="Oligopep_ABC_C"/>
</dbReference>
<keyword evidence="5 7" id="KW-0067">ATP-binding</keyword>
<dbReference type="SMART" id="SM00382">
    <property type="entry name" value="AAA"/>
    <property type="match status" value="1"/>
</dbReference>
<dbReference type="Proteomes" id="UP000689967">
    <property type="component" value="Unassembled WGS sequence"/>
</dbReference>
<name>A0ABS6H3U4_9PROT</name>
<protein>
    <submittedName>
        <fullName evidence="7">ABC transporter ATP-binding protein</fullName>
    </submittedName>
</protein>
<dbReference type="RefSeq" id="WP_216873411.1">
    <property type="nucleotide sequence ID" value="NZ_JAERQM010000001.1"/>
</dbReference>
<comment type="subcellular location">
    <subcellularLocation>
        <location evidence="1">Cell membrane</location>
        <topology evidence="1">Peripheral membrane protein</topology>
    </subcellularLocation>
</comment>
<dbReference type="InterPro" id="IPR050319">
    <property type="entry name" value="ABC_transp_ATP-bind"/>
</dbReference>
<evidence type="ECO:0000256" key="3">
    <source>
        <dbReference type="ARBA" id="ARBA00022448"/>
    </source>
</evidence>
<feature type="domain" description="ABC transporter" evidence="6">
    <location>
        <begin position="5"/>
        <end position="245"/>
    </location>
</feature>
<dbReference type="InterPro" id="IPR003439">
    <property type="entry name" value="ABC_transporter-like_ATP-bd"/>
</dbReference>
<dbReference type="PROSITE" id="PS00211">
    <property type="entry name" value="ABC_TRANSPORTER_1"/>
    <property type="match status" value="1"/>
</dbReference>
<keyword evidence="3" id="KW-0813">Transport</keyword>
<evidence type="ECO:0000313" key="8">
    <source>
        <dbReference type="Proteomes" id="UP000689967"/>
    </source>
</evidence>
<dbReference type="PROSITE" id="PS50893">
    <property type="entry name" value="ABC_TRANSPORTER_2"/>
    <property type="match status" value="1"/>
</dbReference>
<evidence type="ECO:0000259" key="6">
    <source>
        <dbReference type="PROSITE" id="PS50893"/>
    </source>
</evidence>
<evidence type="ECO:0000256" key="2">
    <source>
        <dbReference type="ARBA" id="ARBA00005417"/>
    </source>
</evidence>
<dbReference type="Pfam" id="PF00005">
    <property type="entry name" value="ABC_tran"/>
    <property type="match status" value="1"/>
</dbReference>
<dbReference type="InterPro" id="IPR017871">
    <property type="entry name" value="ABC_transporter-like_CS"/>
</dbReference>
<dbReference type="EMBL" id="JAERQM010000001">
    <property type="protein sequence ID" value="MBU8543119.1"/>
    <property type="molecule type" value="Genomic_DNA"/>
</dbReference>
<organism evidence="7 8">
    <name type="scientific">Falsiroseomonas oleicola</name>
    <dbReference type="NCBI Taxonomy" id="2801474"/>
    <lineage>
        <taxon>Bacteria</taxon>
        <taxon>Pseudomonadati</taxon>
        <taxon>Pseudomonadota</taxon>
        <taxon>Alphaproteobacteria</taxon>
        <taxon>Acetobacterales</taxon>
        <taxon>Roseomonadaceae</taxon>
        <taxon>Falsiroseomonas</taxon>
    </lineage>
</organism>
<dbReference type="NCBIfam" id="TIGR01727">
    <property type="entry name" value="oligo_HPY"/>
    <property type="match status" value="1"/>
</dbReference>
<dbReference type="PANTHER" id="PTHR43776:SF7">
    <property type="entry name" value="D,D-DIPEPTIDE TRANSPORT ATP-BINDING PROTEIN DDPF-RELATED"/>
    <property type="match status" value="1"/>
</dbReference>
<keyword evidence="4" id="KW-0547">Nucleotide-binding</keyword>
<dbReference type="PANTHER" id="PTHR43776">
    <property type="entry name" value="TRANSPORT ATP-BINDING PROTEIN"/>
    <property type="match status" value="1"/>
</dbReference>
<evidence type="ECO:0000256" key="4">
    <source>
        <dbReference type="ARBA" id="ARBA00022741"/>
    </source>
</evidence>
<keyword evidence="8" id="KW-1185">Reference proteome</keyword>
<evidence type="ECO:0000256" key="1">
    <source>
        <dbReference type="ARBA" id="ARBA00004202"/>
    </source>
</evidence>
<dbReference type="GO" id="GO:0005524">
    <property type="term" value="F:ATP binding"/>
    <property type="evidence" value="ECO:0007669"/>
    <property type="project" value="UniProtKB-KW"/>
</dbReference>
<comment type="caution">
    <text evidence="7">The sequence shown here is derived from an EMBL/GenBank/DDBJ whole genome shotgun (WGS) entry which is preliminary data.</text>
</comment>
<dbReference type="InterPro" id="IPR003593">
    <property type="entry name" value="AAA+_ATPase"/>
</dbReference>
<comment type="similarity">
    <text evidence="2">Belongs to the ABC transporter superfamily.</text>
</comment>
<accession>A0ABS6H3U4</accession>
<dbReference type="Pfam" id="PF08352">
    <property type="entry name" value="oligo_HPY"/>
    <property type="match status" value="1"/>
</dbReference>
<dbReference type="CDD" id="cd03257">
    <property type="entry name" value="ABC_NikE_OppD_transporters"/>
    <property type="match status" value="1"/>
</dbReference>
<evidence type="ECO:0000313" key="7">
    <source>
        <dbReference type="EMBL" id="MBU8543119.1"/>
    </source>
</evidence>
<evidence type="ECO:0000256" key="5">
    <source>
        <dbReference type="ARBA" id="ARBA00022840"/>
    </source>
</evidence>
<sequence>MSPVLSVRNLIHRFPGGVHAVNDVSFDIAAGETLGLVGESGSGKSTIGLLVTRLLAPTGGQILFEGEDITHLGAAALRKLRARLQIVFQDPWGALNPRMTIGHLMEEPLTLHGQGDAASRAAEIRRLADRVRLPAASLARYPHELSGGQLQRVSIARAIANRPKLIVLDEPTSSLDLSVRAGILQLLDELQRESGVAMLFISHDLETVRLVSHRVAVLYLGRVAEQAPAEQLFANPAHPYTQVLLSAHLPPDPLVKLRRHEVVGEIPSPVNLPPGCFFAGGCPLVRPDCTTGPPPFEEVEAGHRAACVRITDGTNHLTPAEERP</sequence>
<gene>
    <name evidence="7" type="ORF">JJQ90_05345</name>
</gene>